<protein>
    <submittedName>
        <fullName evidence="2">Uncharacterized protein</fullName>
    </submittedName>
</protein>
<organism evidence="2">
    <name type="scientific">Oryza glumipatula</name>
    <dbReference type="NCBI Taxonomy" id="40148"/>
    <lineage>
        <taxon>Eukaryota</taxon>
        <taxon>Viridiplantae</taxon>
        <taxon>Streptophyta</taxon>
        <taxon>Embryophyta</taxon>
        <taxon>Tracheophyta</taxon>
        <taxon>Spermatophyta</taxon>
        <taxon>Magnoliopsida</taxon>
        <taxon>Liliopsida</taxon>
        <taxon>Poales</taxon>
        <taxon>Poaceae</taxon>
        <taxon>BOP clade</taxon>
        <taxon>Oryzoideae</taxon>
        <taxon>Oryzeae</taxon>
        <taxon>Oryzinae</taxon>
        <taxon>Oryza</taxon>
    </lineage>
</organism>
<evidence type="ECO:0000256" key="1">
    <source>
        <dbReference type="SAM" id="Phobius"/>
    </source>
</evidence>
<dbReference type="EnsemblPlants" id="OGLUM11G02370.1">
    <property type="protein sequence ID" value="OGLUM11G02370.1"/>
    <property type="gene ID" value="OGLUM11G02370"/>
</dbReference>
<evidence type="ECO:0000313" key="2">
    <source>
        <dbReference type="EnsemblPlants" id="OGLUM11G02370.1"/>
    </source>
</evidence>
<name>A0A0E0BF59_9ORYZ</name>
<keyword evidence="1" id="KW-0472">Membrane</keyword>
<sequence>MVDHLSCCRIQRVLLMLPGAYSLWSQFLARFAANLPGILLSMRQDFLWSLHLFSPSAFLLSSYLQESFHMLMYIYKLNHTQTPL</sequence>
<evidence type="ECO:0000313" key="3">
    <source>
        <dbReference type="Proteomes" id="UP000026961"/>
    </source>
</evidence>
<feature type="transmembrane region" description="Helical" evidence="1">
    <location>
        <begin position="21"/>
        <end position="40"/>
    </location>
</feature>
<keyword evidence="1" id="KW-0812">Transmembrane</keyword>
<reference evidence="2" key="2">
    <citation type="submission" date="2018-05" db="EMBL/GenBank/DDBJ databases">
        <title>OgluRS3 (Oryza glumaepatula Reference Sequence Version 3).</title>
        <authorList>
            <person name="Zhang J."/>
            <person name="Kudrna D."/>
            <person name="Lee S."/>
            <person name="Talag J."/>
            <person name="Welchert J."/>
            <person name="Wing R.A."/>
        </authorList>
    </citation>
    <scope>NUCLEOTIDE SEQUENCE [LARGE SCALE GENOMIC DNA]</scope>
</reference>
<dbReference type="AlphaFoldDB" id="A0A0E0BF59"/>
<reference evidence="2" key="1">
    <citation type="submission" date="2015-04" db="UniProtKB">
        <authorList>
            <consortium name="EnsemblPlants"/>
        </authorList>
    </citation>
    <scope>IDENTIFICATION</scope>
</reference>
<proteinExistence type="predicted"/>
<dbReference type="Proteomes" id="UP000026961">
    <property type="component" value="Chromosome 11"/>
</dbReference>
<keyword evidence="3" id="KW-1185">Reference proteome</keyword>
<accession>A0A0E0BF59</accession>
<dbReference type="HOGENOM" id="CLU_2531125_0_0_1"/>
<feature type="transmembrane region" description="Helical" evidence="1">
    <location>
        <begin position="46"/>
        <end position="64"/>
    </location>
</feature>
<dbReference type="Gramene" id="OGLUM11G02370.1">
    <property type="protein sequence ID" value="OGLUM11G02370.1"/>
    <property type="gene ID" value="OGLUM11G02370"/>
</dbReference>
<keyword evidence="1" id="KW-1133">Transmembrane helix</keyword>